<protein>
    <submittedName>
        <fullName evidence="2">Uncharacterized protein</fullName>
    </submittedName>
</protein>
<organism evidence="2 3">
    <name type="scientific">Plakobranchus ocellatus</name>
    <dbReference type="NCBI Taxonomy" id="259542"/>
    <lineage>
        <taxon>Eukaryota</taxon>
        <taxon>Metazoa</taxon>
        <taxon>Spiralia</taxon>
        <taxon>Lophotrochozoa</taxon>
        <taxon>Mollusca</taxon>
        <taxon>Gastropoda</taxon>
        <taxon>Heterobranchia</taxon>
        <taxon>Euthyneura</taxon>
        <taxon>Panpulmonata</taxon>
        <taxon>Sacoglossa</taxon>
        <taxon>Placobranchoidea</taxon>
        <taxon>Plakobranchidae</taxon>
        <taxon>Plakobranchus</taxon>
    </lineage>
</organism>
<keyword evidence="3" id="KW-1185">Reference proteome</keyword>
<name>A0AAV4AR69_9GAST</name>
<dbReference type="Proteomes" id="UP000735302">
    <property type="component" value="Unassembled WGS sequence"/>
</dbReference>
<feature type="region of interest" description="Disordered" evidence="1">
    <location>
        <begin position="1"/>
        <end position="20"/>
    </location>
</feature>
<evidence type="ECO:0000256" key="1">
    <source>
        <dbReference type="SAM" id="MobiDB-lite"/>
    </source>
</evidence>
<comment type="caution">
    <text evidence="2">The sequence shown here is derived from an EMBL/GenBank/DDBJ whole genome shotgun (WGS) entry which is preliminary data.</text>
</comment>
<evidence type="ECO:0000313" key="2">
    <source>
        <dbReference type="EMBL" id="GFO08814.1"/>
    </source>
</evidence>
<reference evidence="2 3" key="1">
    <citation type="journal article" date="2021" name="Elife">
        <title>Chloroplast acquisition without the gene transfer in kleptoplastic sea slugs, Plakobranchus ocellatus.</title>
        <authorList>
            <person name="Maeda T."/>
            <person name="Takahashi S."/>
            <person name="Yoshida T."/>
            <person name="Shimamura S."/>
            <person name="Takaki Y."/>
            <person name="Nagai Y."/>
            <person name="Toyoda A."/>
            <person name="Suzuki Y."/>
            <person name="Arimoto A."/>
            <person name="Ishii H."/>
            <person name="Satoh N."/>
            <person name="Nishiyama T."/>
            <person name="Hasebe M."/>
            <person name="Maruyama T."/>
            <person name="Minagawa J."/>
            <person name="Obokata J."/>
            <person name="Shigenobu S."/>
        </authorList>
    </citation>
    <scope>NUCLEOTIDE SEQUENCE [LARGE SCALE GENOMIC DNA]</scope>
</reference>
<dbReference type="AlphaFoldDB" id="A0AAV4AR69"/>
<sequence>MSRPPEVGRTFKSSCPSPTLGSPAANVGIKKRIKGNFSVSDAVRLQEFGVHHITGQSGGGVRCAPPMEFNLALTASVGCATSSSVWSTLHCVQGRAGAV</sequence>
<accession>A0AAV4AR69</accession>
<proteinExistence type="predicted"/>
<feature type="compositionally biased region" description="Polar residues" evidence="1">
    <location>
        <begin position="11"/>
        <end position="20"/>
    </location>
</feature>
<dbReference type="EMBL" id="BLXT01004001">
    <property type="protein sequence ID" value="GFO08814.1"/>
    <property type="molecule type" value="Genomic_DNA"/>
</dbReference>
<gene>
    <name evidence="2" type="ORF">PoB_003531900</name>
</gene>
<evidence type="ECO:0000313" key="3">
    <source>
        <dbReference type="Proteomes" id="UP000735302"/>
    </source>
</evidence>